<evidence type="ECO:0008006" key="2">
    <source>
        <dbReference type="Google" id="ProtNLM"/>
    </source>
</evidence>
<comment type="caution">
    <text evidence="1">The sequence shown here is derived from an EMBL/GenBank/DDBJ whole genome shotgun (WGS) entry which is preliminary data.</text>
</comment>
<dbReference type="EMBL" id="VSSQ01086161">
    <property type="protein sequence ID" value="MPN33592.1"/>
    <property type="molecule type" value="Genomic_DNA"/>
</dbReference>
<dbReference type="AlphaFoldDB" id="A0A645H5H3"/>
<proteinExistence type="predicted"/>
<accession>A0A645H5H3</accession>
<sequence>MNTETGEYEYRGENTQYLSAQTYWEQASRRTGAFLYDASFIKIREVSIGYKLPTKMLLNTPVKSINIAFVARNLWTLYQNTPFGIDPQATASTGNDQGIESAFALPAAYYGFDFKISF</sequence>
<reference evidence="1" key="1">
    <citation type="submission" date="2019-08" db="EMBL/GenBank/DDBJ databases">
        <authorList>
            <person name="Kucharzyk K."/>
            <person name="Murdoch R.W."/>
            <person name="Higgins S."/>
            <person name="Loffler F."/>
        </authorList>
    </citation>
    <scope>NUCLEOTIDE SEQUENCE</scope>
</reference>
<protein>
    <recommendedName>
        <fullName evidence="2">TonB-dependent receptor SusC</fullName>
    </recommendedName>
</protein>
<organism evidence="1">
    <name type="scientific">bioreactor metagenome</name>
    <dbReference type="NCBI Taxonomy" id="1076179"/>
    <lineage>
        <taxon>unclassified sequences</taxon>
        <taxon>metagenomes</taxon>
        <taxon>ecological metagenomes</taxon>
    </lineage>
</organism>
<name>A0A645H5H3_9ZZZZ</name>
<evidence type="ECO:0000313" key="1">
    <source>
        <dbReference type="EMBL" id="MPN33592.1"/>
    </source>
</evidence>
<gene>
    <name evidence="1" type="ORF">SDC9_181081</name>
</gene>